<organism evidence="2 3">
    <name type="scientific">Hymenobacter canadensis</name>
    <dbReference type="NCBI Taxonomy" id="2999067"/>
    <lineage>
        <taxon>Bacteria</taxon>
        <taxon>Pseudomonadati</taxon>
        <taxon>Bacteroidota</taxon>
        <taxon>Cytophagia</taxon>
        <taxon>Cytophagales</taxon>
        <taxon>Hymenobacteraceae</taxon>
        <taxon>Hymenobacter</taxon>
    </lineage>
</organism>
<evidence type="ECO:0000313" key="3">
    <source>
        <dbReference type="Proteomes" id="UP001211005"/>
    </source>
</evidence>
<protein>
    <recommendedName>
        <fullName evidence="4">MFS transporter</fullName>
    </recommendedName>
</protein>
<feature type="transmembrane region" description="Helical" evidence="1">
    <location>
        <begin position="51"/>
        <end position="74"/>
    </location>
</feature>
<evidence type="ECO:0000256" key="1">
    <source>
        <dbReference type="SAM" id="Phobius"/>
    </source>
</evidence>
<accession>A0ABY7LVS3</accession>
<keyword evidence="1" id="KW-1133">Transmembrane helix</keyword>
<feature type="transmembrane region" description="Helical" evidence="1">
    <location>
        <begin position="21"/>
        <end position="39"/>
    </location>
</feature>
<keyword evidence="3" id="KW-1185">Reference proteome</keyword>
<evidence type="ECO:0008006" key="4">
    <source>
        <dbReference type="Google" id="ProtNLM"/>
    </source>
</evidence>
<name>A0ABY7LVS3_9BACT</name>
<sequence>MNNPDFHLAIQRIRRLHWLHFPAQALLMAAVVLAAGRQLSPAGAGPEPRLATWPALLGLGVLLPMVAALLYATARRLRPNLRRLAEENLRIYKSRLILRNSLLNLLSLPLLIGYSLTRTWWQLASAGLLVLVLCLATAPSAKKYQRWLLR</sequence>
<feature type="transmembrane region" description="Helical" evidence="1">
    <location>
        <begin position="96"/>
        <end position="114"/>
    </location>
</feature>
<feature type="transmembrane region" description="Helical" evidence="1">
    <location>
        <begin position="120"/>
        <end position="141"/>
    </location>
</feature>
<dbReference type="RefSeq" id="WP_269561725.1">
    <property type="nucleotide sequence ID" value="NZ_CP114767.1"/>
</dbReference>
<dbReference type="EMBL" id="CP114767">
    <property type="protein sequence ID" value="WBA43689.1"/>
    <property type="molecule type" value="Genomic_DNA"/>
</dbReference>
<proteinExistence type="predicted"/>
<reference evidence="2 3" key="1">
    <citation type="submission" date="2022-12" db="EMBL/GenBank/DDBJ databases">
        <title>Hymenobacter canadensis sp. nov. isolated from lake water of the Cambridge Bay, Canada.</title>
        <authorList>
            <person name="Kim W.H."/>
            <person name="Lee Y.M."/>
        </authorList>
    </citation>
    <scope>NUCLEOTIDE SEQUENCE [LARGE SCALE GENOMIC DNA]</scope>
    <source>
        <strain evidence="2 3">PAMC 29467</strain>
    </source>
</reference>
<keyword evidence="1" id="KW-0812">Transmembrane</keyword>
<gene>
    <name evidence="2" type="ORF">O3303_08990</name>
</gene>
<keyword evidence="1" id="KW-0472">Membrane</keyword>
<evidence type="ECO:0000313" key="2">
    <source>
        <dbReference type="EMBL" id="WBA43689.1"/>
    </source>
</evidence>
<dbReference type="Proteomes" id="UP001211005">
    <property type="component" value="Chromosome"/>
</dbReference>